<evidence type="ECO:0000259" key="2">
    <source>
        <dbReference type="Pfam" id="PF02894"/>
    </source>
</evidence>
<keyword evidence="4" id="KW-1185">Reference proteome</keyword>
<feature type="region of interest" description="Disordered" evidence="1">
    <location>
        <begin position="1"/>
        <end position="27"/>
    </location>
</feature>
<name>A0A017HRE4_9RHOB</name>
<dbReference type="EMBL" id="AOSK01000039">
    <property type="protein sequence ID" value="EYD76900.1"/>
    <property type="molecule type" value="Genomic_DNA"/>
</dbReference>
<dbReference type="Proteomes" id="UP000019666">
    <property type="component" value="Unassembled WGS sequence"/>
</dbReference>
<organism evidence="3 4">
    <name type="scientific">Rubellimicrobium mesophilum DSM 19309</name>
    <dbReference type="NCBI Taxonomy" id="442562"/>
    <lineage>
        <taxon>Bacteria</taxon>
        <taxon>Pseudomonadati</taxon>
        <taxon>Pseudomonadota</taxon>
        <taxon>Alphaproteobacteria</taxon>
        <taxon>Rhodobacterales</taxon>
        <taxon>Roseobacteraceae</taxon>
        <taxon>Rubellimicrobium</taxon>
    </lineage>
</organism>
<feature type="domain" description="Gfo/Idh/MocA-like oxidoreductase C-terminal" evidence="2">
    <location>
        <begin position="29"/>
        <end position="87"/>
    </location>
</feature>
<reference evidence="3 4" key="1">
    <citation type="submission" date="2013-02" db="EMBL/GenBank/DDBJ databases">
        <authorList>
            <person name="Fiebig A."/>
            <person name="Goeker M."/>
            <person name="Klenk H.-P.P."/>
        </authorList>
    </citation>
    <scope>NUCLEOTIDE SEQUENCE [LARGE SCALE GENOMIC DNA]</scope>
    <source>
        <strain evidence="3 4">DSM 19309</strain>
    </source>
</reference>
<evidence type="ECO:0000313" key="3">
    <source>
        <dbReference type="EMBL" id="EYD76900.1"/>
    </source>
</evidence>
<evidence type="ECO:0000256" key="1">
    <source>
        <dbReference type="SAM" id="MobiDB-lite"/>
    </source>
</evidence>
<comment type="caution">
    <text evidence="3">The sequence shown here is derived from an EMBL/GenBank/DDBJ whole genome shotgun (WGS) entry which is preliminary data.</text>
</comment>
<protein>
    <recommendedName>
        <fullName evidence="2">Gfo/Idh/MocA-like oxidoreductase C-terminal domain-containing protein</fullName>
    </recommendedName>
</protein>
<accession>A0A017HRE4</accession>
<dbReference type="STRING" id="442562.Rumeso_01422"/>
<feature type="compositionally biased region" description="Basic and acidic residues" evidence="1">
    <location>
        <begin position="1"/>
        <end position="15"/>
    </location>
</feature>
<dbReference type="Pfam" id="PF02894">
    <property type="entry name" value="GFO_IDH_MocA_C"/>
    <property type="match status" value="1"/>
</dbReference>
<dbReference type="InterPro" id="IPR004104">
    <property type="entry name" value="Gfo/Idh/MocA-like_OxRdtase_C"/>
</dbReference>
<sequence>MRERGPVHRQPAPERRSHRRPRRRATAPPMDYFISRFEAAYRTEMAAFVEMVRSAAAPLAGIRDGIEAQRLAEAALVSIATGAPVALTPDWQP</sequence>
<dbReference type="AlphaFoldDB" id="A0A017HRE4"/>
<dbReference type="Gene3D" id="3.30.360.10">
    <property type="entry name" value="Dihydrodipicolinate Reductase, domain 2"/>
    <property type="match status" value="1"/>
</dbReference>
<proteinExistence type="predicted"/>
<feature type="compositionally biased region" description="Basic residues" evidence="1">
    <location>
        <begin position="16"/>
        <end position="25"/>
    </location>
</feature>
<gene>
    <name evidence="3" type="ORF">Rumeso_01422</name>
</gene>
<dbReference type="HOGENOM" id="CLU_2397755_0_0_5"/>
<evidence type="ECO:0000313" key="4">
    <source>
        <dbReference type="Proteomes" id="UP000019666"/>
    </source>
</evidence>